<reference evidence="2" key="1">
    <citation type="submission" date="2020-02" db="EMBL/GenBank/DDBJ databases">
        <authorList>
            <person name="Meier V. D."/>
        </authorList>
    </citation>
    <scope>NUCLEOTIDE SEQUENCE</scope>
    <source>
        <strain evidence="2">AVDCRST_MAG71</strain>
    </source>
</reference>
<feature type="signal peptide" evidence="1">
    <location>
        <begin position="1"/>
        <end position="24"/>
    </location>
</feature>
<evidence type="ECO:0000313" key="2">
    <source>
        <dbReference type="EMBL" id="CAA9347302.1"/>
    </source>
</evidence>
<dbReference type="SUPFAM" id="SSF53474">
    <property type="entry name" value="alpha/beta-Hydrolases"/>
    <property type="match status" value="1"/>
</dbReference>
<dbReference type="InterPro" id="IPR000801">
    <property type="entry name" value="Esterase-like"/>
</dbReference>
<dbReference type="InterPro" id="IPR050583">
    <property type="entry name" value="Mycobacterial_A85_antigen"/>
</dbReference>
<accession>A0A6J4M6H1</accession>
<dbReference type="InterPro" id="IPR029058">
    <property type="entry name" value="AB_hydrolase_fold"/>
</dbReference>
<organism evidence="2">
    <name type="scientific">uncultured Lysobacter sp</name>
    <dbReference type="NCBI Taxonomy" id="271060"/>
    <lineage>
        <taxon>Bacteria</taxon>
        <taxon>Pseudomonadati</taxon>
        <taxon>Pseudomonadota</taxon>
        <taxon>Gammaproteobacteria</taxon>
        <taxon>Lysobacterales</taxon>
        <taxon>Lysobacteraceae</taxon>
        <taxon>Lysobacter</taxon>
        <taxon>environmental samples</taxon>
    </lineage>
</organism>
<dbReference type="Gene3D" id="3.40.50.1820">
    <property type="entry name" value="alpha/beta hydrolase"/>
    <property type="match status" value="1"/>
</dbReference>
<name>A0A6J4M6H1_9GAMM</name>
<evidence type="ECO:0000256" key="1">
    <source>
        <dbReference type="SAM" id="SignalP"/>
    </source>
</evidence>
<dbReference type="Pfam" id="PF00756">
    <property type="entry name" value="Esterase"/>
    <property type="match status" value="1"/>
</dbReference>
<feature type="chain" id="PRO_5026687060" description="Esterase" evidence="1">
    <location>
        <begin position="25"/>
        <end position="312"/>
    </location>
</feature>
<dbReference type="AlphaFoldDB" id="A0A6J4M6H1"/>
<sequence>MRSILPCLALSAGLLLTCAAPAHADAAAPCKSTATGDLRLHTLKSAIFGNERTIRVLLPAGYGDAANTERRYPVLYMLDGQNVFDACLSDVSRREWGVDETVRQLVADSKIPPLIVVGVDHAGAARGHEYLPYKDFIGDADMAEPAGKRFPDFMSKEVMPLVDGRYRTLTGQPNTGIGGSSYGGIASLYALLARPHTFGYALIESPVLWIGMGQLVRDTSPLTAMPRKVFMGFGGKEIGDAEVSERVIGLVRQVEANFRAAGYDDTDLKVVIDPQAEHNEPAWEKRLPGALMFLFGDWKPTPTPSTQGGRGG</sequence>
<dbReference type="EMBL" id="CADCUA010000602">
    <property type="protein sequence ID" value="CAA9347302.1"/>
    <property type="molecule type" value="Genomic_DNA"/>
</dbReference>
<dbReference type="PANTHER" id="PTHR48098:SF6">
    <property type="entry name" value="FERRI-BACILLIBACTIN ESTERASE BESA"/>
    <property type="match status" value="1"/>
</dbReference>
<evidence type="ECO:0008006" key="3">
    <source>
        <dbReference type="Google" id="ProtNLM"/>
    </source>
</evidence>
<keyword evidence="1" id="KW-0732">Signal</keyword>
<protein>
    <recommendedName>
        <fullName evidence="3">Esterase</fullName>
    </recommendedName>
</protein>
<proteinExistence type="predicted"/>
<gene>
    <name evidence="2" type="ORF">AVDCRST_MAG71-2571</name>
</gene>
<dbReference type="PANTHER" id="PTHR48098">
    <property type="entry name" value="ENTEROCHELIN ESTERASE-RELATED"/>
    <property type="match status" value="1"/>
</dbReference>